<dbReference type="Proteomes" id="UP000053669">
    <property type="component" value="Unassembled WGS sequence"/>
</dbReference>
<evidence type="ECO:0000313" key="1">
    <source>
        <dbReference type="EMBL" id="KUN64829.1"/>
    </source>
</evidence>
<name>A0A117R0U5_9ACTN</name>
<dbReference type="EMBL" id="LMWU01000028">
    <property type="protein sequence ID" value="KUN64829.1"/>
    <property type="molecule type" value="Genomic_DNA"/>
</dbReference>
<protein>
    <submittedName>
        <fullName evidence="1">Uncharacterized protein</fullName>
    </submittedName>
</protein>
<dbReference type="AlphaFoldDB" id="A0A117R0U5"/>
<dbReference type="STRING" id="58343.AQJ46_27260"/>
<organism evidence="1 2">
    <name type="scientific">Streptomyces canus</name>
    <dbReference type="NCBI Taxonomy" id="58343"/>
    <lineage>
        <taxon>Bacteria</taxon>
        <taxon>Bacillati</taxon>
        <taxon>Actinomycetota</taxon>
        <taxon>Actinomycetes</taxon>
        <taxon>Kitasatosporales</taxon>
        <taxon>Streptomycetaceae</taxon>
        <taxon>Streptomyces</taxon>
        <taxon>Streptomyces aurantiacus group</taxon>
    </lineage>
</organism>
<sequence length="159" mass="17563">MTLADVLIRRGVAGLPSVSRSDVPGNYPYEAIRVAKLIRAAGLTVEFEDEKPDRTYLTHDAAEFWLPIIEFARDVGKETLIATLTGLISSYTTMKILRRGDSSGEEVTVPSPVLHVEVTRQGDLTTKLVLDGPADSVLEAITRIERWGSEDERRQLPEG</sequence>
<proteinExistence type="predicted"/>
<reference evidence="1 2" key="1">
    <citation type="submission" date="2015-10" db="EMBL/GenBank/DDBJ databases">
        <title>Draft genome sequence of Streptomyces canus DSM 40017, type strain for the species Streptomyces canus.</title>
        <authorList>
            <person name="Ruckert C."/>
            <person name="Winkler A."/>
            <person name="Kalinowski J."/>
            <person name="Kampfer P."/>
            <person name="Glaeser S."/>
        </authorList>
    </citation>
    <scope>NUCLEOTIDE SEQUENCE [LARGE SCALE GENOMIC DNA]</scope>
    <source>
        <strain evidence="1 2">DSM 40017</strain>
    </source>
</reference>
<gene>
    <name evidence="1" type="ORF">AQJ46_27260</name>
</gene>
<accession>A0A117R0U5</accession>
<comment type="caution">
    <text evidence="1">The sequence shown here is derived from an EMBL/GenBank/DDBJ whole genome shotgun (WGS) entry which is preliminary data.</text>
</comment>
<evidence type="ECO:0000313" key="2">
    <source>
        <dbReference type="Proteomes" id="UP000053669"/>
    </source>
</evidence>